<sequence length="348" mass="35627">MKVPLLGLLLVLGLLAATPAHAAAVCTATANPTLPFGNVNSNAPGPTSATLNITVTCTTAALSLLATTGVRVCVGIGAGSGGGSSSTWRTLRTSTGTPPDTLNFQLYNNAGYSQVTGLVPRGTPPAQELTMTYNVPLVVGGSGAQSTQLFAQIPANQVLAAGNYSSTFSGADVVLTWAWNEVLLGNATVPATCNGGATGTNSASAAFSFIATATVLPQCGSYLTTPLDFGNVTGSITSNIDRTATLTLTCLKNTAFQIGLDNGQNNPPATPTRRMRTTIGGSSYYLAYELYRDSARNQRWGNTLTVDTASGTGTGSAQQLTIYGRVPPVTGQPPAGTYNDVVQVTITY</sequence>
<protein>
    <submittedName>
        <fullName evidence="3">Spore coat protein U</fullName>
    </submittedName>
</protein>
<dbReference type="PANTHER" id="PTHR37089:SF4">
    <property type="entry name" value="EXPORTED PROTEIN"/>
    <property type="match status" value="1"/>
</dbReference>
<feature type="signal peptide" evidence="1">
    <location>
        <begin position="1"/>
        <end position="22"/>
    </location>
</feature>
<dbReference type="SMART" id="SM00972">
    <property type="entry name" value="SCPU"/>
    <property type="match status" value="2"/>
</dbReference>
<keyword evidence="3" id="KW-0167">Capsid protein</keyword>
<keyword evidence="3" id="KW-0946">Virion</keyword>
<feature type="domain" description="Spore coat protein U/FanG" evidence="2">
    <location>
        <begin position="15"/>
        <end position="168"/>
    </location>
</feature>
<dbReference type="PANTHER" id="PTHR37089">
    <property type="entry name" value="PROTEIN U-RELATED"/>
    <property type="match status" value="1"/>
</dbReference>
<gene>
    <name evidence="3" type="ORF">A9K56_00820</name>
</gene>
<dbReference type="EMBL" id="LYVI01000001">
    <property type="protein sequence ID" value="OBU63288.1"/>
    <property type="molecule type" value="Genomic_DNA"/>
</dbReference>
<evidence type="ECO:0000256" key="1">
    <source>
        <dbReference type="SAM" id="SignalP"/>
    </source>
</evidence>
<dbReference type="AlphaFoldDB" id="A0AAP7GUW9"/>
<keyword evidence="1" id="KW-0732">Signal</keyword>
<accession>A0AAP7GUW9</accession>
<dbReference type="Pfam" id="PF05229">
    <property type="entry name" value="SCPU"/>
    <property type="match status" value="2"/>
</dbReference>
<dbReference type="InterPro" id="IPR053167">
    <property type="entry name" value="Spore_coat_component"/>
</dbReference>
<organism evidence="3 4">
    <name type="scientific">Stenotrophomonas maltophilia</name>
    <name type="common">Pseudomonas maltophilia</name>
    <name type="synonym">Xanthomonas maltophilia</name>
    <dbReference type="NCBI Taxonomy" id="40324"/>
    <lineage>
        <taxon>Bacteria</taxon>
        <taxon>Pseudomonadati</taxon>
        <taxon>Pseudomonadota</taxon>
        <taxon>Gammaproteobacteria</taxon>
        <taxon>Lysobacterales</taxon>
        <taxon>Lysobacteraceae</taxon>
        <taxon>Stenotrophomonas</taxon>
        <taxon>Stenotrophomonas maltophilia group</taxon>
    </lineage>
</organism>
<proteinExistence type="predicted"/>
<feature type="chain" id="PRO_5042856558" evidence="1">
    <location>
        <begin position="23"/>
        <end position="348"/>
    </location>
</feature>
<feature type="domain" description="Spore coat protein U/FanG" evidence="2">
    <location>
        <begin position="207"/>
        <end position="345"/>
    </location>
</feature>
<evidence type="ECO:0000313" key="3">
    <source>
        <dbReference type="EMBL" id="OBU63288.1"/>
    </source>
</evidence>
<evidence type="ECO:0000313" key="4">
    <source>
        <dbReference type="Proteomes" id="UP000092125"/>
    </source>
</evidence>
<comment type="caution">
    <text evidence="3">The sequence shown here is derived from an EMBL/GenBank/DDBJ whole genome shotgun (WGS) entry which is preliminary data.</text>
</comment>
<dbReference type="Proteomes" id="UP000092125">
    <property type="component" value="Unassembled WGS sequence"/>
</dbReference>
<dbReference type="RefSeq" id="WP_065174699.1">
    <property type="nucleotide sequence ID" value="NZ_JAMYCP010000006.1"/>
</dbReference>
<name>A0AAP7GUW9_STEMA</name>
<evidence type="ECO:0000259" key="2">
    <source>
        <dbReference type="Pfam" id="PF05229"/>
    </source>
</evidence>
<reference evidence="3 4" key="1">
    <citation type="submission" date="2016-05" db="EMBL/GenBank/DDBJ databases">
        <title>Draft Genome Sequences of Stenotrophomonas maltophilia Strains Sm32COP, Sm41DVV, Sm46PAILV, SmF3, SmF22, SmSOFb1 and SmCVFa1, Isolated from Different Manures, in France.</title>
        <authorList>
            <person name="Nazaret S."/>
            <person name="Bodilis J."/>
        </authorList>
    </citation>
    <scope>NUCLEOTIDE SEQUENCE [LARGE SCALE GENOMIC DNA]</scope>
    <source>
        <strain evidence="3 4">Sm41DVV</strain>
    </source>
</reference>
<dbReference type="InterPro" id="IPR007893">
    <property type="entry name" value="Spore_coat_U/FanG"/>
</dbReference>